<dbReference type="PANTHER" id="PTHR35007:SF1">
    <property type="entry name" value="PILUS ASSEMBLY PROTEIN"/>
    <property type="match status" value="1"/>
</dbReference>
<evidence type="ECO:0000256" key="3">
    <source>
        <dbReference type="ARBA" id="ARBA00022692"/>
    </source>
</evidence>
<feature type="transmembrane region" description="Helical" evidence="6">
    <location>
        <begin position="506"/>
        <end position="530"/>
    </location>
</feature>
<dbReference type="Gene3D" id="1.20.81.30">
    <property type="entry name" value="Type II secretion system (T2SS), domain F"/>
    <property type="match status" value="1"/>
</dbReference>
<dbReference type="Pfam" id="PF00482">
    <property type="entry name" value="T2SSF"/>
    <property type="match status" value="1"/>
</dbReference>
<keyword evidence="3 6" id="KW-0812">Transmembrane</keyword>
<name>A0A7C9RYP8_9PSEU</name>
<dbReference type="PANTHER" id="PTHR35007">
    <property type="entry name" value="INTEGRAL MEMBRANE PROTEIN-RELATED"/>
    <property type="match status" value="1"/>
</dbReference>
<keyword evidence="2" id="KW-1003">Cell membrane</keyword>
<dbReference type="Pfam" id="PF13519">
    <property type="entry name" value="VWA_2"/>
    <property type="match status" value="1"/>
</dbReference>
<feature type="domain" description="VWFA" evidence="7">
    <location>
        <begin position="29"/>
        <end position="189"/>
    </location>
</feature>
<accession>A0A7C9RYP8</accession>
<dbReference type="RefSeq" id="WP_166055736.1">
    <property type="nucleotide sequence ID" value="NZ_JAAMPJ010000020.1"/>
</dbReference>
<feature type="transmembrane region" description="Helical" evidence="6">
    <location>
        <begin position="334"/>
        <end position="353"/>
    </location>
</feature>
<sequence length="539" mass="57059">MRRVLAGFLIGAVLTFVFSAFAVAAPSRGVVVLLDTSGSMAPDRIVVARQAIVTYVSSLPADVQVGLVAFSSQPSLVLAPTTDRNAVAGALNQLQAKGDTSLFDAVPVGLSALQGITERRMVIVSDGEDTVSKSTVDAAVTAVAAAGVPTDVIGFQYSDQALSRIAAAAGGRLLTASDAGALAAAFAALTVPSTVPPPPTAVATPEPAPAPAPIAVPTPTPGQNWLAGALIVGTFLVVFFFVVMLLTPRRSTTGRKLERHLEHYGAQEPVAQEESQAAQTAVVWTRRVMSDVTAERLADRLDLAGIKASAAEWTLLRICASVGLAALFTLVTTWWIGIPLGVLGGWLLTALAVRVRTSKRRAAFADQLPDVLQLIASSLRSGFSLAQSIDAVVREDTQPTAGEFSRALAATRIGAELEDALDRVALRMRSADLSWVVMAVRIQRQVGGNLAEVLMNTVATMRDRSQTRRHVRALSAEGRLSAYVLVGLPIFLAGFLFWFRAEYMRLLYTTLVGIVMLACAAVLVVLGSLWMRKLVRVEV</sequence>
<keyword evidence="5 6" id="KW-0472">Membrane</keyword>
<evidence type="ECO:0000313" key="9">
    <source>
        <dbReference type="Proteomes" id="UP000481360"/>
    </source>
</evidence>
<protein>
    <submittedName>
        <fullName evidence="8">VWA domain-containing protein</fullName>
    </submittedName>
</protein>
<evidence type="ECO:0000256" key="6">
    <source>
        <dbReference type="SAM" id="Phobius"/>
    </source>
</evidence>
<organism evidence="8 9">
    <name type="scientific">Lentzea alba</name>
    <dbReference type="NCBI Taxonomy" id="2714351"/>
    <lineage>
        <taxon>Bacteria</taxon>
        <taxon>Bacillati</taxon>
        <taxon>Actinomycetota</taxon>
        <taxon>Actinomycetes</taxon>
        <taxon>Pseudonocardiales</taxon>
        <taxon>Pseudonocardiaceae</taxon>
        <taxon>Lentzea</taxon>
    </lineage>
</organism>
<dbReference type="GO" id="GO:0005886">
    <property type="term" value="C:plasma membrane"/>
    <property type="evidence" value="ECO:0007669"/>
    <property type="project" value="UniProtKB-SubCell"/>
</dbReference>
<evidence type="ECO:0000256" key="4">
    <source>
        <dbReference type="ARBA" id="ARBA00022989"/>
    </source>
</evidence>
<feature type="transmembrane region" description="Helical" evidence="6">
    <location>
        <begin position="310"/>
        <end position="328"/>
    </location>
</feature>
<keyword evidence="4 6" id="KW-1133">Transmembrane helix</keyword>
<evidence type="ECO:0000256" key="5">
    <source>
        <dbReference type="ARBA" id="ARBA00023136"/>
    </source>
</evidence>
<reference evidence="8 9" key="1">
    <citation type="submission" date="2020-03" db="EMBL/GenBank/DDBJ databases">
        <title>Isolation and identification of active actinomycetes.</title>
        <authorList>
            <person name="Sun X."/>
        </authorList>
    </citation>
    <scope>NUCLEOTIDE SEQUENCE [LARGE SCALE GENOMIC DNA]</scope>
    <source>
        <strain evidence="8 9">NEAU-D13</strain>
    </source>
</reference>
<dbReference type="InterPro" id="IPR002035">
    <property type="entry name" value="VWF_A"/>
</dbReference>
<dbReference type="PROSITE" id="PS50234">
    <property type="entry name" value="VWFA"/>
    <property type="match status" value="1"/>
</dbReference>
<evidence type="ECO:0000256" key="1">
    <source>
        <dbReference type="ARBA" id="ARBA00004651"/>
    </source>
</evidence>
<comment type="subcellular location">
    <subcellularLocation>
        <location evidence="1">Cell membrane</location>
        <topology evidence="1">Multi-pass membrane protein</topology>
    </subcellularLocation>
</comment>
<dbReference type="Gene3D" id="3.40.50.410">
    <property type="entry name" value="von Willebrand factor, type A domain"/>
    <property type="match status" value="1"/>
</dbReference>
<evidence type="ECO:0000313" key="8">
    <source>
        <dbReference type="EMBL" id="NGY66224.1"/>
    </source>
</evidence>
<feature type="transmembrane region" description="Helical" evidence="6">
    <location>
        <begin position="480"/>
        <end position="500"/>
    </location>
</feature>
<dbReference type="AlphaFoldDB" id="A0A7C9RYP8"/>
<dbReference type="SUPFAM" id="SSF53300">
    <property type="entry name" value="vWA-like"/>
    <property type="match status" value="1"/>
</dbReference>
<evidence type="ECO:0000256" key="2">
    <source>
        <dbReference type="ARBA" id="ARBA00022475"/>
    </source>
</evidence>
<feature type="transmembrane region" description="Helical" evidence="6">
    <location>
        <begin position="225"/>
        <end position="246"/>
    </location>
</feature>
<dbReference type="SMART" id="SM00327">
    <property type="entry name" value="VWA"/>
    <property type="match status" value="1"/>
</dbReference>
<evidence type="ECO:0000259" key="7">
    <source>
        <dbReference type="PROSITE" id="PS50234"/>
    </source>
</evidence>
<keyword evidence="9" id="KW-1185">Reference proteome</keyword>
<dbReference type="Proteomes" id="UP000481360">
    <property type="component" value="Unassembled WGS sequence"/>
</dbReference>
<dbReference type="InterPro" id="IPR042094">
    <property type="entry name" value="T2SS_GspF_sf"/>
</dbReference>
<comment type="caution">
    <text evidence="8">The sequence shown here is derived from an EMBL/GenBank/DDBJ whole genome shotgun (WGS) entry which is preliminary data.</text>
</comment>
<dbReference type="InterPro" id="IPR036465">
    <property type="entry name" value="vWFA_dom_sf"/>
</dbReference>
<gene>
    <name evidence="8" type="ORF">G7043_45790</name>
</gene>
<dbReference type="CDD" id="cd00198">
    <property type="entry name" value="vWFA"/>
    <property type="match status" value="1"/>
</dbReference>
<dbReference type="EMBL" id="JAAMPJ010000020">
    <property type="protein sequence ID" value="NGY66224.1"/>
    <property type="molecule type" value="Genomic_DNA"/>
</dbReference>
<dbReference type="InterPro" id="IPR018076">
    <property type="entry name" value="T2SS_GspF_dom"/>
</dbReference>
<proteinExistence type="predicted"/>